<protein>
    <submittedName>
        <fullName evidence="1">Uncharacterized protein</fullName>
    </submittedName>
</protein>
<accession>A0A6C0EQ83</accession>
<name>A0A6C0EQ83_9ZZZZ</name>
<dbReference type="EMBL" id="MN738918">
    <property type="protein sequence ID" value="QHT31344.1"/>
    <property type="molecule type" value="Genomic_DNA"/>
</dbReference>
<dbReference type="AlphaFoldDB" id="A0A6C0EQ83"/>
<sequence>MENIIEPNESFDFSKLSLAHPSGIQGGAYFTKIEYNAKPLYIQTTKSLTRQGIVKTGKKYYCDLMFDKNSESLINWFENLEEKCQKLIFEKRDSWFQNSLEENDIESAFNSLIRVYKSGKYYLVRVNIKNNLVNEPAIKIYNENHNSLTINDITNETNLISILEIQGIKFTSRNFQIEIELKQAMVLDKDPIFDNFLIKTSKNITKPSYENVSPQMNLEPLEKVVDSNLTDYTIENNNSNKSENIDLIIEKPSVNLENTVLPEELFEPLDLINNSNKNDETESVNLEIEDLNDFDEDTTNLKEIDIDVTLENDLESLKLKKPNQVYYELYKEARNKAKLAKKNAIISYLEAKNIKKTYMIENINDSDSDFDAEIDEVSESELEGL</sequence>
<reference evidence="1" key="1">
    <citation type="journal article" date="2020" name="Nature">
        <title>Giant virus diversity and host interactions through global metagenomics.</title>
        <authorList>
            <person name="Schulz F."/>
            <person name="Roux S."/>
            <person name="Paez-Espino D."/>
            <person name="Jungbluth S."/>
            <person name="Walsh D.A."/>
            <person name="Denef V.J."/>
            <person name="McMahon K.D."/>
            <person name="Konstantinidis K.T."/>
            <person name="Eloe-Fadrosh E.A."/>
            <person name="Kyrpides N.C."/>
            <person name="Woyke T."/>
        </authorList>
    </citation>
    <scope>NUCLEOTIDE SEQUENCE</scope>
    <source>
        <strain evidence="1">GVMAG-M-3300009155-2</strain>
    </source>
</reference>
<evidence type="ECO:0000313" key="1">
    <source>
        <dbReference type="EMBL" id="QHT31344.1"/>
    </source>
</evidence>
<organism evidence="1">
    <name type="scientific">viral metagenome</name>
    <dbReference type="NCBI Taxonomy" id="1070528"/>
    <lineage>
        <taxon>unclassified sequences</taxon>
        <taxon>metagenomes</taxon>
        <taxon>organismal metagenomes</taxon>
    </lineage>
</organism>
<proteinExistence type="predicted"/>